<feature type="transmembrane region" description="Helical" evidence="7">
    <location>
        <begin position="103"/>
        <end position="121"/>
    </location>
</feature>
<keyword evidence="9" id="KW-1185">Reference proteome</keyword>
<evidence type="ECO:0000256" key="2">
    <source>
        <dbReference type="ARBA" id="ARBA00022448"/>
    </source>
</evidence>
<accession>A0A270BTX8</accession>
<dbReference type="PANTHER" id="PTHR30509:SF9">
    <property type="entry name" value="MULTIDRUG RESISTANCE PROTEIN MDTO"/>
    <property type="match status" value="1"/>
</dbReference>
<evidence type="ECO:0000256" key="5">
    <source>
        <dbReference type="ARBA" id="ARBA00022989"/>
    </source>
</evidence>
<evidence type="ECO:0000256" key="7">
    <source>
        <dbReference type="SAM" id="Phobius"/>
    </source>
</evidence>
<dbReference type="AlphaFoldDB" id="A0A270BTX8"/>
<dbReference type="Pfam" id="PF04632">
    <property type="entry name" value="FUSC"/>
    <property type="match status" value="1"/>
</dbReference>
<dbReference type="PANTHER" id="PTHR30509">
    <property type="entry name" value="P-HYDROXYBENZOIC ACID EFFLUX PUMP SUBUNIT-RELATED"/>
    <property type="match status" value="1"/>
</dbReference>
<evidence type="ECO:0000313" key="8">
    <source>
        <dbReference type="EMBL" id="PAL28439.1"/>
    </source>
</evidence>
<comment type="caution">
    <text evidence="8">The sequence shown here is derived from an EMBL/GenBank/DDBJ whole genome shotgun (WGS) entry which is preliminary data.</text>
</comment>
<comment type="subcellular location">
    <subcellularLocation>
        <location evidence="1">Cell membrane</location>
        <topology evidence="1">Multi-pass membrane protein</topology>
    </subcellularLocation>
</comment>
<dbReference type="GO" id="GO:0022857">
    <property type="term" value="F:transmembrane transporter activity"/>
    <property type="evidence" value="ECO:0007669"/>
    <property type="project" value="InterPro"/>
</dbReference>
<reference evidence="8 9" key="1">
    <citation type="submission" date="2017-04" db="EMBL/GenBank/DDBJ databases">
        <title>Kefir bacterial isolates.</title>
        <authorList>
            <person name="Kim Y."/>
            <person name="Blasche S."/>
            <person name="Patil K.R."/>
        </authorList>
    </citation>
    <scope>NUCLEOTIDE SEQUENCE [LARGE SCALE GENOMIC DNA]</scope>
    <source>
        <strain evidence="8 9">KR-2</strain>
    </source>
</reference>
<evidence type="ECO:0000256" key="3">
    <source>
        <dbReference type="ARBA" id="ARBA00022475"/>
    </source>
</evidence>
<keyword evidence="6 7" id="KW-0472">Membrane</keyword>
<sequence length="717" mass="77490">MRLAPKAGEPDPFSKIPLRWLLAPKATDLGFALRTTCAAFLALTLALWMEMDSPQWAPMTTWIVAQNSRGQSLSKAKWRLIGTCLGACAGVALLCALPQEPWVLFPILAIWTGGCCAFATFLRNFRSYALVLVAFTTTIIVLSGANQPDNIFMIALSRATYITLGIVCESFLAALFAPKLETVARAQIRAHLFGALHAACLGVGDLLRGQADGLLRSRALLSSIPSMADQTEFSEIEMGPYSHAGDHARAGLAAISAFLARGIALNIHMQATSPLPEGFAPQLNSILDLIAKLAEQFANAPSITTAQQARSMLRSHMTLSKQQGMDMLAQFQILQKRAPGPSPASHALLESRILQAAIAKLLVELDRVLAHIIAAQADTPKDHFRFDRHPEKDVTLAFNNGLRAAAALCMGGLLWEVTAWPEGSTLAMFVAVTSTRFSSFENPVVAASGFLRGAVWAAVVSFFLVFWILPDQASIETLLASLFIPMLVGGLALRAPGALAATAAAYNNFLPFMVGPANHHRLDELNWLNTTPAVVLGIGLGVLVFQLVLPFSPANERWRLRRKMVGDLQHLASGTLSLSSAEWIARSGERLAQIIRHMDAAPNKLTEAYLSGAIGCMMTGILILRLHNVLFHNLLPEPQRAALQSLLHSIHTMQGYTLAPAQAARQALANLLPATVHMTNLSAQIDFGRAIGALEVMQAEFAANAVFMDTTRRFKPI</sequence>
<dbReference type="InterPro" id="IPR006726">
    <property type="entry name" value="PHBA_efflux_AaeB/fusaric-R"/>
</dbReference>
<evidence type="ECO:0000313" key="9">
    <source>
        <dbReference type="Proteomes" id="UP000216033"/>
    </source>
</evidence>
<dbReference type="OrthoDB" id="8005649at2"/>
<proteinExistence type="predicted"/>
<dbReference type="Proteomes" id="UP000216033">
    <property type="component" value="Unassembled WGS sequence"/>
</dbReference>
<protein>
    <submittedName>
        <fullName evidence="8">Fusaric acid resistance protein FusB</fullName>
    </submittedName>
</protein>
<evidence type="ECO:0000256" key="4">
    <source>
        <dbReference type="ARBA" id="ARBA00022692"/>
    </source>
</evidence>
<feature type="transmembrane region" description="Helical" evidence="7">
    <location>
        <begin position="444"/>
        <end position="470"/>
    </location>
</feature>
<dbReference type="GO" id="GO:0005886">
    <property type="term" value="C:plasma membrane"/>
    <property type="evidence" value="ECO:0007669"/>
    <property type="project" value="UniProtKB-SubCell"/>
</dbReference>
<keyword evidence="4 7" id="KW-0812">Transmembrane</keyword>
<feature type="transmembrane region" description="Helical" evidence="7">
    <location>
        <begin position="482"/>
        <end position="506"/>
    </location>
</feature>
<dbReference type="EMBL" id="NDFP01000002">
    <property type="protein sequence ID" value="PAL28439.1"/>
    <property type="molecule type" value="Genomic_DNA"/>
</dbReference>
<evidence type="ECO:0000256" key="6">
    <source>
        <dbReference type="ARBA" id="ARBA00023136"/>
    </source>
</evidence>
<feature type="transmembrane region" description="Helical" evidence="7">
    <location>
        <begin position="608"/>
        <end position="626"/>
    </location>
</feature>
<evidence type="ECO:0000256" key="1">
    <source>
        <dbReference type="ARBA" id="ARBA00004651"/>
    </source>
</evidence>
<keyword evidence="5 7" id="KW-1133">Transmembrane helix</keyword>
<keyword evidence="3" id="KW-1003">Cell membrane</keyword>
<feature type="transmembrane region" description="Helical" evidence="7">
    <location>
        <begin position="128"/>
        <end position="145"/>
    </location>
</feature>
<feature type="transmembrane region" description="Helical" evidence="7">
    <location>
        <begin position="31"/>
        <end position="49"/>
    </location>
</feature>
<gene>
    <name evidence="8" type="ORF">B9K05_02285</name>
</gene>
<organism evidence="8 9">
    <name type="scientific">Acetobacter syzygii</name>
    <dbReference type="NCBI Taxonomy" id="146476"/>
    <lineage>
        <taxon>Bacteria</taxon>
        <taxon>Pseudomonadati</taxon>
        <taxon>Pseudomonadota</taxon>
        <taxon>Alphaproteobacteria</taxon>
        <taxon>Acetobacterales</taxon>
        <taxon>Acetobacteraceae</taxon>
        <taxon>Acetobacter</taxon>
    </lineage>
</organism>
<dbReference type="RefSeq" id="WP_095350862.1">
    <property type="nucleotide sequence ID" value="NZ_NDFO01000001.1"/>
</dbReference>
<feature type="transmembrane region" description="Helical" evidence="7">
    <location>
        <begin position="78"/>
        <end position="97"/>
    </location>
</feature>
<keyword evidence="2" id="KW-0813">Transport</keyword>
<dbReference type="STRING" id="1231343.Absy_005_054"/>
<feature type="transmembrane region" description="Helical" evidence="7">
    <location>
        <begin position="527"/>
        <end position="549"/>
    </location>
</feature>
<name>A0A270BTX8_9PROT</name>
<feature type="transmembrane region" description="Helical" evidence="7">
    <location>
        <begin position="151"/>
        <end position="177"/>
    </location>
</feature>